<comment type="similarity">
    <text evidence="1">Belongs to the NmrA-type oxidoreductase family.</text>
</comment>
<protein>
    <recommendedName>
        <fullName evidence="3">NmrA-like domain-containing protein</fullName>
    </recommendedName>
</protein>
<dbReference type="InterPro" id="IPR051164">
    <property type="entry name" value="NmrA-like_oxidored"/>
</dbReference>
<dbReference type="EMBL" id="JAVRRD010000009">
    <property type="protein sequence ID" value="KAK5055323.1"/>
    <property type="molecule type" value="Genomic_DNA"/>
</dbReference>
<proteinExistence type="inferred from homology"/>
<dbReference type="AlphaFoldDB" id="A0AAV9NDZ3"/>
<dbReference type="InterPro" id="IPR036291">
    <property type="entry name" value="NAD(P)-bd_dom_sf"/>
</dbReference>
<keyword evidence="2" id="KW-0521">NADP</keyword>
<dbReference type="InterPro" id="IPR008030">
    <property type="entry name" value="NmrA-like"/>
</dbReference>
<dbReference type="Gene3D" id="3.40.50.720">
    <property type="entry name" value="NAD(P)-binding Rossmann-like Domain"/>
    <property type="match status" value="1"/>
</dbReference>
<gene>
    <name evidence="4" type="ORF">LTR84_013073</name>
</gene>
<dbReference type="PANTHER" id="PTHR42748:SF11">
    <property type="entry name" value="NMRA-LIKE DOMAIN-CONTAINING PROTEIN"/>
    <property type="match status" value="1"/>
</dbReference>
<dbReference type="RefSeq" id="XP_064707754.1">
    <property type="nucleotide sequence ID" value="XM_064856578.1"/>
</dbReference>
<comment type="caution">
    <text evidence="4">The sequence shown here is derived from an EMBL/GenBank/DDBJ whole genome shotgun (WGS) entry which is preliminary data.</text>
</comment>
<feature type="domain" description="NmrA-like" evidence="3">
    <location>
        <begin position="1"/>
        <end position="306"/>
    </location>
</feature>
<dbReference type="GO" id="GO:0005634">
    <property type="term" value="C:nucleus"/>
    <property type="evidence" value="ECO:0007669"/>
    <property type="project" value="TreeGrafter"/>
</dbReference>
<evidence type="ECO:0000256" key="2">
    <source>
        <dbReference type="ARBA" id="ARBA00022857"/>
    </source>
</evidence>
<dbReference type="GeneID" id="89981209"/>
<reference evidence="4 5" key="1">
    <citation type="submission" date="2023-08" db="EMBL/GenBank/DDBJ databases">
        <title>Black Yeasts Isolated from many extreme environments.</title>
        <authorList>
            <person name="Coleine C."/>
            <person name="Stajich J.E."/>
            <person name="Selbmann L."/>
        </authorList>
    </citation>
    <scope>NUCLEOTIDE SEQUENCE [LARGE SCALE GENOMIC DNA]</scope>
    <source>
        <strain evidence="4 5">CCFEE 5792</strain>
    </source>
</reference>
<dbReference type="CDD" id="cd05251">
    <property type="entry name" value="NmrA_like_SDR_a"/>
    <property type="match status" value="1"/>
</dbReference>
<dbReference type="Pfam" id="PF05368">
    <property type="entry name" value="NmrA"/>
    <property type="match status" value="1"/>
</dbReference>
<keyword evidence="5" id="KW-1185">Reference proteome</keyword>
<sequence length="314" mass="34258">MTKLLAVLGATGQQGSAVVEYVINDPGLSKEYKVRAVTRTTDSAKAKSLREKNVDVVQGDVKHRESLEKVFSGVHTLFAMTTPAGGERAVEDELNVIKTIADVAVESGIEYIIFSTLPSVTDISGGKYRGVTPFDAKAKGEQYIRGLSIKSSFYCPGSFMENFESQTFLAPQRDPNQADTWTLSRNMSPHTQMPLIDAVGDGGKFVGAILADPAKFEGKKICAATKFYSWSEIASILSKHTGKKVVYKQESNEDFAKSLPPPAAPIFIDYFSYIEDHGYFGPGGEEAVAWAVANARDKLSTFEEFLTAHPFKLS</sequence>
<evidence type="ECO:0000313" key="5">
    <source>
        <dbReference type="Proteomes" id="UP001358417"/>
    </source>
</evidence>
<organism evidence="4 5">
    <name type="scientific">Exophiala bonariae</name>
    <dbReference type="NCBI Taxonomy" id="1690606"/>
    <lineage>
        <taxon>Eukaryota</taxon>
        <taxon>Fungi</taxon>
        <taxon>Dikarya</taxon>
        <taxon>Ascomycota</taxon>
        <taxon>Pezizomycotina</taxon>
        <taxon>Eurotiomycetes</taxon>
        <taxon>Chaetothyriomycetidae</taxon>
        <taxon>Chaetothyriales</taxon>
        <taxon>Herpotrichiellaceae</taxon>
        <taxon>Exophiala</taxon>
    </lineage>
</organism>
<evidence type="ECO:0000313" key="4">
    <source>
        <dbReference type="EMBL" id="KAK5055323.1"/>
    </source>
</evidence>
<evidence type="ECO:0000256" key="1">
    <source>
        <dbReference type="ARBA" id="ARBA00006328"/>
    </source>
</evidence>
<evidence type="ECO:0000259" key="3">
    <source>
        <dbReference type="Pfam" id="PF05368"/>
    </source>
</evidence>
<dbReference type="Proteomes" id="UP001358417">
    <property type="component" value="Unassembled WGS sequence"/>
</dbReference>
<dbReference type="SUPFAM" id="SSF51735">
    <property type="entry name" value="NAD(P)-binding Rossmann-fold domains"/>
    <property type="match status" value="1"/>
</dbReference>
<accession>A0AAV9NDZ3</accession>
<dbReference type="Gene3D" id="3.90.25.10">
    <property type="entry name" value="UDP-galactose 4-epimerase, domain 1"/>
    <property type="match status" value="1"/>
</dbReference>
<dbReference type="PANTHER" id="PTHR42748">
    <property type="entry name" value="NITROGEN METABOLITE REPRESSION PROTEIN NMRA FAMILY MEMBER"/>
    <property type="match status" value="1"/>
</dbReference>
<name>A0AAV9NDZ3_9EURO</name>